<sequence>MTAQSRALDISEILDLIFGYIPHEPQFATPPPRPQAEYYVDGGDGFVQLHYIEPTLTSSFAIFEDPPVSVVLPTQTGRSTLLAAALSCRRFTSSALAILWRTMDSLDPLVSLLPIVPYMGQHILAPKISPETWARLDLYRNLIRVLTLSRGSQRIIGGKWYLDGAWTTLLVMKPVPLPHLRALIIPVFDNTISLKSFSPFLTSPLLQRLEVGEVLDLGLFRAFCSLTHHAVQKPFQSIAVESDLLPEDLDMIISPALHSLRARLVVRTVSSHILSSLTSLRHLRLCIRGKVNPQPVMLPALESLHLSGPLESTSGFLTSCTCDLQVLFITLPPHWNLPDRPGDTPKALLRIVANKWPHSLRHLEIDCTTDRYQKNGLWDNFLITIQPIMDLPLLTLRFLNSRFKLGLNVHIVSLASHFRHIQSLVLPRSEGLTFTELYNLAVGSPQLQHLGVSVNLRKDQPQPSILNHSLKTLHVLDSGLLGPPESIALGLDRIFPSLTKIESLLGISDKWHLVEKFLGLYHHARERL</sequence>
<dbReference type="EMBL" id="ML208466">
    <property type="protein sequence ID" value="TFK64652.1"/>
    <property type="molecule type" value="Genomic_DNA"/>
</dbReference>
<organism evidence="1 2">
    <name type="scientific">Pluteus cervinus</name>
    <dbReference type="NCBI Taxonomy" id="181527"/>
    <lineage>
        <taxon>Eukaryota</taxon>
        <taxon>Fungi</taxon>
        <taxon>Dikarya</taxon>
        <taxon>Basidiomycota</taxon>
        <taxon>Agaricomycotina</taxon>
        <taxon>Agaricomycetes</taxon>
        <taxon>Agaricomycetidae</taxon>
        <taxon>Agaricales</taxon>
        <taxon>Pluteineae</taxon>
        <taxon>Pluteaceae</taxon>
        <taxon>Pluteus</taxon>
    </lineage>
</organism>
<name>A0ACD3AFX7_9AGAR</name>
<reference evidence="1 2" key="1">
    <citation type="journal article" date="2019" name="Nat. Ecol. Evol.">
        <title>Megaphylogeny resolves global patterns of mushroom evolution.</title>
        <authorList>
            <person name="Varga T."/>
            <person name="Krizsan K."/>
            <person name="Foldi C."/>
            <person name="Dima B."/>
            <person name="Sanchez-Garcia M."/>
            <person name="Sanchez-Ramirez S."/>
            <person name="Szollosi G.J."/>
            <person name="Szarkandi J.G."/>
            <person name="Papp V."/>
            <person name="Albert L."/>
            <person name="Andreopoulos W."/>
            <person name="Angelini C."/>
            <person name="Antonin V."/>
            <person name="Barry K.W."/>
            <person name="Bougher N.L."/>
            <person name="Buchanan P."/>
            <person name="Buyck B."/>
            <person name="Bense V."/>
            <person name="Catcheside P."/>
            <person name="Chovatia M."/>
            <person name="Cooper J."/>
            <person name="Damon W."/>
            <person name="Desjardin D."/>
            <person name="Finy P."/>
            <person name="Geml J."/>
            <person name="Haridas S."/>
            <person name="Hughes K."/>
            <person name="Justo A."/>
            <person name="Karasinski D."/>
            <person name="Kautmanova I."/>
            <person name="Kiss B."/>
            <person name="Kocsube S."/>
            <person name="Kotiranta H."/>
            <person name="LaButti K.M."/>
            <person name="Lechner B.E."/>
            <person name="Liimatainen K."/>
            <person name="Lipzen A."/>
            <person name="Lukacs Z."/>
            <person name="Mihaltcheva S."/>
            <person name="Morgado L.N."/>
            <person name="Niskanen T."/>
            <person name="Noordeloos M.E."/>
            <person name="Ohm R.A."/>
            <person name="Ortiz-Santana B."/>
            <person name="Ovrebo C."/>
            <person name="Racz N."/>
            <person name="Riley R."/>
            <person name="Savchenko A."/>
            <person name="Shiryaev A."/>
            <person name="Soop K."/>
            <person name="Spirin V."/>
            <person name="Szebenyi C."/>
            <person name="Tomsovsky M."/>
            <person name="Tulloss R.E."/>
            <person name="Uehling J."/>
            <person name="Grigoriev I.V."/>
            <person name="Vagvolgyi C."/>
            <person name="Papp T."/>
            <person name="Martin F.M."/>
            <person name="Miettinen O."/>
            <person name="Hibbett D.S."/>
            <person name="Nagy L.G."/>
        </authorList>
    </citation>
    <scope>NUCLEOTIDE SEQUENCE [LARGE SCALE GENOMIC DNA]</scope>
    <source>
        <strain evidence="1 2">NL-1719</strain>
    </source>
</reference>
<dbReference type="Proteomes" id="UP000308600">
    <property type="component" value="Unassembled WGS sequence"/>
</dbReference>
<keyword evidence="2" id="KW-1185">Reference proteome</keyword>
<gene>
    <name evidence="1" type="ORF">BDN72DRAFT_963045</name>
</gene>
<evidence type="ECO:0000313" key="2">
    <source>
        <dbReference type="Proteomes" id="UP000308600"/>
    </source>
</evidence>
<protein>
    <submittedName>
        <fullName evidence="1">Uncharacterized protein</fullName>
    </submittedName>
</protein>
<accession>A0ACD3AFX7</accession>
<evidence type="ECO:0000313" key="1">
    <source>
        <dbReference type="EMBL" id="TFK64652.1"/>
    </source>
</evidence>
<proteinExistence type="predicted"/>